<organism evidence="2 3">
    <name type="scientific">Ureaplasma parvum serovar 3 (strain ATCC 27815 / 27 / NCTC 11736)</name>
    <dbReference type="NCBI Taxonomy" id="505682"/>
    <lineage>
        <taxon>Bacteria</taxon>
        <taxon>Bacillati</taxon>
        <taxon>Mycoplasmatota</taxon>
        <taxon>Mycoplasmoidales</taxon>
        <taxon>Mycoplasmoidaceae</taxon>
        <taxon>Ureaplasma</taxon>
    </lineage>
</organism>
<dbReference type="GeneID" id="29672754"/>
<keyword evidence="1" id="KW-0812">Transmembrane</keyword>
<dbReference type="HOGENOM" id="CLU_2290465_0_0_14"/>
<dbReference type="AlphaFoldDB" id="A0A2C9DYC2"/>
<reference evidence="2 3" key="1">
    <citation type="submission" date="2008-02" db="EMBL/GenBank/DDBJ databases">
        <title>Genome sequence of Ureaplasma parvum serovar 3.</title>
        <authorList>
            <person name="Methe B.A."/>
            <person name="Glass J."/>
            <person name="Waites K."/>
            <person name="Shrivastava S."/>
        </authorList>
    </citation>
    <scope>NUCLEOTIDE SEQUENCE [LARGE SCALE GENOMIC DNA]</scope>
    <source>
        <strain evidence="3">ATCC 27815 / 27 / NCTC 11736</strain>
    </source>
</reference>
<feature type="transmembrane region" description="Helical" evidence="1">
    <location>
        <begin position="64"/>
        <end position="89"/>
    </location>
</feature>
<dbReference type="EMBL" id="CP000942">
    <property type="protein sequence ID" value="ACA32893.1"/>
    <property type="molecule type" value="Genomic_DNA"/>
</dbReference>
<dbReference type="KEGG" id="upa:UPA3_0133"/>
<protein>
    <submittedName>
        <fullName evidence="2">Uncharacterized protein</fullName>
    </submittedName>
</protein>
<dbReference type="SMR" id="A0A2C9DYC2"/>
<name>A0A2C9DYC2_UREP2</name>
<evidence type="ECO:0000313" key="3">
    <source>
        <dbReference type="Proteomes" id="UP000002162"/>
    </source>
</evidence>
<keyword evidence="1" id="KW-1133">Transmembrane helix</keyword>
<sequence>MKIIGSAFLGIVFCILLAFAIIFGIEIDYYHQGDYLKYLNFLDKLHQYNKIDNSFEYSNHYESALIGVIVLTIICFLIFITPIIIIVITKIKEKKVINKKI</sequence>
<keyword evidence="1" id="KW-0472">Membrane</keyword>
<dbReference type="RefSeq" id="WP_006688845.1">
    <property type="nucleotide sequence ID" value="NC_010503.1"/>
</dbReference>
<evidence type="ECO:0000256" key="1">
    <source>
        <dbReference type="SAM" id="Phobius"/>
    </source>
</evidence>
<gene>
    <name evidence="2" type="ordered locus">UPA3_0133</name>
</gene>
<proteinExistence type="predicted"/>
<accession>A0A2C9DYC2</accession>
<feature type="transmembrane region" description="Helical" evidence="1">
    <location>
        <begin position="7"/>
        <end position="25"/>
    </location>
</feature>
<evidence type="ECO:0000313" key="2">
    <source>
        <dbReference type="EMBL" id="ACA32893.1"/>
    </source>
</evidence>
<dbReference type="Proteomes" id="UP000002162">
    <property type="component" value="Chromosome"/>
</dbReference>